<dbReference type="OrthoDB" id="5418336at2759"/>
<dbReference type="Gene3D" id="1.25.40.20">
    <property type="entry name" value="Ankyrin repeat-containing domain"/>
    <property type="match status" value="5"/>
</dbReference>
<sequence length="922" mass="101106">MSETEVPRCQHISGVSAQNHSQAFGGIARDVYFAGAHNPQETPEQAARACRNALFLTDPHVDRERVISAKGTRVAGTCEWITHDAKYQAWLSGGNSGDDNDSDNTRLLWISGGPGKGKTMLSVFLTEELERHTARIDNADLAFFFCSAEDEKRNTAVAVLRGLMHQIIAKRPQLTKHALPYFETPERTQQTVSSLETLWIIFSKLVVDAELGIVLCVLDGLDECEENVLKVLLPRIVSLLTSETPSSTKGGFKLAIVSRYMPGLQGCMSIKLDPDNDEKVNDDIERFVSTRVAELLRIEGFNDDFRASVQTTLLKRAEGTFLWVGFAMHELLQKQTCSEIWEALEDLPSGLPAIYSRILLQIPAKQREVSQAILRWVTLAVRPLELRELAAAVGVQAASPRMTAEDAARDAVALCGPLLRLQKQEVSLVHQSARDYLLREVRASDTVLEAFRLTAEPSHLELARNCLDCIAQSSLQHRAINLDAELDAQESPLLRYATLHWPEHAKSCYTLAAKLFDPYGLFLKQKSPLRENWWTAYSKRFRSDQLGPPPLLHLACSLEVMPWADALLGEKRWMSWYNRRLNKKDSTGNTALHCAASEESEAVVRFLLDRGAEIDARAKYGETALHVAVLGGNEAMMRLLVDKGANVKAKDCDGATVLHWASPEGNEAIMRMLIGKGADVKAKTRSGVTVLQWAAMGQSESVIQLLVGFGADVKAKDNVGMTALHLASWKGREAIVRLLVDLGADINAKDSDGMMVLHSAALGGDQAVVRLLLELGADANAKDKDGMTVLHYAASRGSDTVVQLLVDLGADVKAKDNDGMTVTHFAVLKRNEKAVRLLLDLGADIEAKNKYGMTVLHRAAWAGDAAMVRLLVDLGADFNATAKHRATVLDMAALGKHKAIVRLLVECGADGKTKKSADTIGL</sequence>
<dbReference type="EMBL" id="SWKV01000314">
    <property type="protein sequence ID" value="KAF3028327.1"/>
    <property type="molecule type" value="Genomic_DNA"/>
</dbReference>
<organism evidence="6 7">
    <name type="scientific">Didymella heteroderae</name>
    <dbReference type="NCBI Taxonomy" id="1769908"/>
    <lineage>
        <taxon>Eukaryota</taxon>
        <taxon>Fungi</taxon>
        <taxon>Dikarya</taxon>
        <taxon>Ascomycota</taxon>
        <taxon>Pezizomycotina</taxon>
        <taxon>Dothideomycetes</taxon>
        <taxon>Pleosporomycetidae</taxon>
        <taxon>Pleosporales</taxon>
        <taxon>Pleosporineae</taxon>
        <taxon>Didymellaceae</taxon>
        <taxon>Didymella</taxon>
    </lineage>
</organism>
<dbReference type="Gene3D" id="3.40.50.300">
    <property type="entry name" value="P-loop containing nucleotide triphosphate hydrolases"/>
    <property type="match status" value="1"/>
</dbReference>
<feature type="repeat" description="ANK" evidence="3">
    <location>
        <begin position="851"/>
        <end position="883"/>
    </location>
</feature>
<evidence type="ECO:0000256" key="1">
    <source>
        <dbReference type="ARBA" id="ARBA00022737"/>
    </source>
</evidence>
<comment type="caution">
    <text evidence="6">The sequence shown here is derived from an EMBL/GenBank/DDBJ whole genome shotgun (WGS) entry which is preliminary data.</text>
</comment>
<dbReference type="InterPro" id="IPR002110">
    <property type="entry name" value="Ankyrin_rpt"/>
</dbReference>
<gene>
    <name evidence="6" type="ORF">E8E12_000223</name>
</gene>
<evidence type="ECO:0000313" key="6">
    <source>
        <dbReference type="EMBL" id="KAF3028327.1"/>
    </source>
</evidence>
<evidence type="ECO:0008006" key="8">
    <source>
        <dbReference type="Google" id="ProtNLM"/>
    </source>
</evidence>
<feature type="repeat" description="ANK" evidence="3">
    <location>
        <begin position="587"/>
        <end position="619"/>
    </location>
</feature>
<reference evidence="6" key="1">
    <citation type="submission" date="2019-04" db="EMBL/GenBank/DDBJ databases">
        <title>Sequencing of skin fungus with MAO and IRED activity.</title>
        <authorList>
            <person name="Marsaioli A.J."/>
            <person name="Bonatto J.M.C."/>
            <person name="Reis Junior O."/>
        </authorList>
    </citation>
    <scope>NUCLEOTIDE SEQUENCE</scope>
    <source>
        <strain evidence="6">28M1</strain>
    </source>
</reference>
<evidence type="ECO:0000259" key="5">
    <source>
        <dbReference type="Pfam" id="PF24883"/>
    </source>
</evidence>
<dbReference type="InterPro" id="IPR056884">
    <property type="entry name" value="NPHP3-like_N"/>
</dbReference>
<dbReference type="SUPFAM" id="SSF48403">
    <property type="entry name" value="Ankyrin repeat"/>
    <property type="match status" value="1"/>
</dbReference>
<evidence type="ECO:0000256" key="3">
    <source>
        <dbReference type="PROSITE-ProRule" id="PRU00023"/>
    </source>
</evidence>
<feature type="repeat" description="ANK" evidence="3">
    <location>
        <begin position="620"/>
        <end position="652"/>
    </location>
</feature>
<dbReference type="PANTHER" id="PTHR24193:SF121">
    <property type="entry name" value="ADA2A-CONTAINING COMPLEX COMPONENT 3, ISOFORM D"/>
    <property type="match status" value="1"/>
</dbReference>
<feature type="repeat" description="ANK" evidence="3">
    <location>
        <begin position="818"/>
        <end position="850"/>
    </location>
</feature>
<evidence type="ECO:0000259" key="4">
    <source>
        <dbReference type="Pfam" id="PF22939"/>
    </source>
</evidence>
<dbReference type="GO" id="GO:0005634">
    <property type="term" value="C:nucleus"/>
    <property type="evidence" value="ECO:0007669"/>
    <property type="project" value="TreeGrafter"/>
</dbReference>
<dbReference type="Pfam" id="PF22939">
    <property type="entry name" value="WHD_GPIID"/>
    <property type="match status" value="1"/>
</dbReference>
<keyword evidence="2 3" id="KW-0040">ANK repeat</keyword>
<dbReference type="SUPFAM" id="SSF52540">
    <property type="entry name" value="P-loop containing nucleoside triphosphate hydrolases"/>
    <property type="match status" value="1"/>
</dbReference>
<dbReference type="Pfam" id="PF24883">
    <property type="entry name" value="NPHP3_N"/>
    <property type="match status" value="1"/>
</dbReference>
<dbReference type="Pfam" id="PF00023">
    <property type="entry name" value="Ank"/>
    <property type="match status" value="1"/>
</dbReference>
<keyword evidence="1" id="KW-0677">Repeat</keyword>
<dbReference type="PROSITE" id="PS50297">
    <property type="entry name" value="ANK_REP_REGION"/>
    <property type="match status" value="9"/>
</dbReference>
<dbReference type="InterPro" id="IPR054471">
    <property type="entry name" value="GPIID_WHD"/>
</dbReference>
<dbReference type="InterPro" id="IPR050663">
    <property type="entry name" value="Ankyrin-SOCS_Box"/>
</dbReference>
<feature type="repeat" description="ANK" evidence="3">
    <location>
        <begin position="785"/>
        <end position="817"/>
    </location>
</feature>
<feature type="repeat" description="ANK" evidence="3">
    <location>
        <begin position="752"/>
        <end position="784"/>
    </location>
</feature>
<dbReference type="GO" id="GO:0000976">
    <property type="term" value="F:transcription cis-regulatory region binding"/>
    <property type="evidence" value="ECO:0007669"/>
    <property type="project" value="TreeGrafter"/>
</dbReference>
<dbReference type="InterPro" id="IPR027417">
    <property type="entry name" value="P-loop_NTPase"/>
</dbReference>
<protein>
    <recommendedName>
        <fullName evidence="8">NACHT domain-containing protein</fullName>
    </recommendedName>
</protein>
<dbReference type="PANTHER" id="PTHR24193">
    <property type="entry name" value="ANKYRIN REPEAT PROTEIN"/>
    <property type="match status" value="1"/>
</dbReference>
<feature type="domain" description="Nephrocystin 3-like N-terminal" evidence="5">
    <location>
        <begin position="76"/>
        <end position="259"/>
    </location>
</feature>
<evidence type="ECO:0000313" key="7">
    <source>
        <dbReference type="Proteomes" id="UP000758155"/>
    </source>
</evidence>
<name>A0A9P5BU11_9PLEO</name>
<dbReference type="Pfam" id="PF12796">
    <property type="entry name" value="Ank_2"/>
    <property type="match status" value="2"/>
</dbReference>
<dbReference type="GO" id="GO:0045944">
    <property type="term" value="P:positive regulation of transcription by RNA polymerase II"/>
    <property type="evidence" value="ECO:0007669"/>
    <property type="project" value="TreeGrafter"/>
</dbReference>
<feature type="repeat" description="ANK" evidence="3">
    <location>
        <begin position="719"/>
        <end position="751"/>
    </location>
</feature>
<feature type="domain" description="GPI inositol-deacylase winged helix" evidence="4">
    <location>
        <begin position="364"/>
        <end position="446"/>
    </location>
</feature>
<dbReference type="AlphaFoldDB" id="A0A9P5BU11"/>
<keyword evidence="7" id="KW-1185">Reference proteome</keyword>
<dbReference type="InterPro" id="IPR036770">
    <property type="entry name" value="Ankyrin_rpt-contain_sf"/>
</dbReference>
<dbReference type="PROSITE" id="PS50088">
    <property type="entry name" value="ANK_REPEAT"/>
    <property type="match status" value="9"/>
</dbReference>
<feature type="repeat" description="ANK" evidence="3">
    <location>
        <begin position="653"/>
        <end position="685"/>
    </location>
</feature>
<dbReference type="PRINTS" id="PR01415">
    <property type="entry name" value="ANKYRIN"/>
</dbReference>
<accession>A0A9P5BU11</accession>
<evidence type="ECO:0000256" key="2">
    <source>
        <dbReference type="ARBA" id="ARBA00023043"/>
    </source>
</evidence>
<dbReference type="SMART" id="SM00248">
    <property type="entry name" value="ANK"/>
    <property type="match status" value="10"/>
</dbReference>
<dbReference type="Proteomes" id="UP000758155">
    <property type="component" value="Unassembled WGS sequence"/>
</dbReference>
<dbReference type="Pfam" id="PF13637">
    <property type="entry name" value="Ank_4"/>
    <property type="match status" value="1"/>
</dbReference>
<feature type="repeat" description="ANK" evidence="3">
    <location>
        <begin position="686"/>
        <end position="718"/>
    </location>
</feature>
<proteinExistence type="predicted"/>